<dbReference type="SUPFAM" id="SSF55729">
    <property type="entry name" value="Acyl-CoA N-acyltransferases (Nat)"/>
    <property type="match status" value="1"/>
</dbReference>
<dbReference type="RefSeq" id="WP_153452460.1">
    <property type="nucleotide sequence ID" value="NZ_WEGJ01000009.1"/>
</dbReference>
<organism evidence="2 3">
    <name type="scientific">Streptomyces smaragdinus</name>
    <dbReference type="NCBI Taxonomy" id="2585196"/>
    <lineage>
        <taxon>Bacteria</taxon>
        <taxon>Bacillati</taxon>
        <taxon>Actinomycetota</taxon>
        <taxon>Actinomycetes</taxon>
        <taxon>Kitasatosporales</taxon>
        <taxon>Streptomycetaceae</taxon>
        <taxon>Streptomyces</taxon>
    </lineage>
</organism>
<dbReference type="PROSITE" id="PS51186">
    <property type="entry name" value="GNAT"/>
    <property type="match status" value="1"/>
</dbReference>
<dbReference type="InterPro" id="IPR000182">
    <property type="entry name" value="GNAT_dom"/>
</dbReference>
<gene>
    <name evidence="2" type="ORF">SRB5_29920</name>
</gene>
<sequence>MTEGPGPEVTALDRAAADRLADTLAALTRAAYRGSDPLPGLPVPDGAFETAADVRAALASGATVWLAFLTPGRPVGALRVLPRPDGAWRIARVSVLPAARGAGIARRLIAAVEVAALRAGVPVLRLDAVVERCLPSLYARLGFAPVRHWASGDKPLTEVTMERLPGAAPLPRPRAWQSPGRLPRLHWLLTADGLLASTTPHRAGKLAGIDVWHGAGDLRTLLVSRGGRPTRAGVLFPGRRADTAVHLMPRTADPRLQAWCRLPPGTELPWPNNHVPTQAGRST</sequence>
<dbReference type="Gene3D" id="3.40.630.30">
    <property type="match status" value="1"/>
</dbReference>
<accession>A0A7K0CHR5</accession>
<evidence type="ECO:0000313" key="2">
    <source>
        <dbReference type="EMBL" id="MQY12853.1"/>
    </source>
</evidence>
<proteinExistence type="predicted"/>
<feature type="domain" description="N-acetyltransferase" evidence="1">
    <location>
        <begin position="26"/>
        <end position="166"/>
    </location>
</feature>
<comment type="caution">
    <text evidence="2">The sequence shown here is derived from an EMBL/GenBank/DDBJ whole genome shotgun (WGS) entry which is preliminary data.</text>
</comment>
<keyword evidence="3" id="KW-1185">Reference proteome</keyword>
<reference evidence="2 3" key="1">
    <citation type="submission" date="2019-10" db="EMBL/GenBank/DDBJ databases">
        <title>Streptomyces smaragdinus sp. nov. and Streptomyces fabii sp. nov., isolated from the gut of fungus growing-termite Macrotermes natalensis.</title>
        <authorList>
            <person name="Schwitalla J."/>
            <person name="Benndorf R."/>
            <person name="Martin K."/>
            <person name="De Beer W."/>
            <person name="Kaster A.-K."/>
            <person name="Vollmers J."/>
            <person name="Poulsen M."/>
            <person name="Beemelmanns C."/>
        </authorList>
    </citation>
    <scope>NUCLEOTIDE SEQUENCE [LARGE SCALE GENOMIC DNA]</scope>
    <source>
        <strain evidence="2 3">RB5</strain>
    </source>
</reference>
<dbReference type="Pfam" id="PF13508">
    <property type="entry name" value="Acetyltransf_7"/>
    <property type="match status" value="1"/>
</dbReference>
<dbReference type="OrthoDB" id="4239841at2"/>
<protein>
    <recommendedName>
        <fullName evidence="1">N-acetyltransferase domain-containing protein</fullName>
    </recommendedName>
</protein>
<dbReference type="GO" id="GO:0016747">
    <property type="term" value="F:acyltransferase activity, transferring groups other than amino-acyl groups"/>
    <property type="evidence" value="ECO:0007669"/>
    <property type="project" value="InterPro"/>
</dbReference>
<dbReference type="EMBL" id="WEGJ01000009">
    <property type="protein sequence ID" value="MQY12853.1"/>
    <property type="molecule type" value="Genomic_DNA"/>
</dbReference>
<evidence type="ECO:0000259" key="1">
    <source>
        <dbReference type="PROSITE" id="PS51186"/>
    </source>
</evidence>
<name>A0A7K0CHR5_9ACTN</name>
<dbReference type="InterPro" id="IPR016181">
    <property type="entry name" value="Acyl_CoA_acyltransferase"/>
</dbReference>
<dbReference type="Proteomes" id="UP000466345">
    <property type="component" value="Unassembled WGS sequence"/>
</dbReference>
<dbReference type="AlphaFoldDB" id="A0A7K0CHR5"/>
<dbReference type="CDD" id="cd04301">
    <property type="entry name" value="NAT_SF"/>
    <property type="match status" value="1"/>
</dbReference>
<evidence type="ECO:0000313" key="3">
    <source>
        <dbReference type="Proteomes" id="UP000466345"/>
    </source>
</evidence>